<name>A0A4Q5D9R7_9BACE</name>
<accession>A0A4Q5D9R7</accession>
<dbReference type="GeneID" id="60062334"/>
<organism evidence="1 2">
    <name type="scientific">Bacteroides xylanisolvens</name>
    <dbReference type="NCBI Taxonomy" id="371601"/>
    <lineage>
        <taxon>Bacteria</taxon>
        <taxon>Pseudomonadati</taxon>
        <taxon>Bacteroidota</taxon>
        <taxon>Bacteroidia</taxon>
        <taxon>Bacteroidales</taxon>
        <taxon>Bacteroidaceae</taxon>
        <taxon>Bacteroides</taxon>
    </lineage>
</organism>
<dbReference type="RefSeq" id="WP_005939559.1">
    <property type="nucleotide sequence ID" value="NZ_RCXZ01000030.1"/>
</dbReference>
<evidence type="ECO:0000313" key="2">
    <source>
        <dbReference type="Proteomes" id="UP000474077"/>
    </source>
</evidence>
<sequence>MKQEELKKVLAEVDPLLANAVDSMISFIHAKGIDGVPSERQIEQVNTYFDSIVSRTGKDYEKWSEYRWIASYNIEIGAIPCLEHHELDYLHKVLESIARDHSYYEEAQVHWHR</sequence>
<proteinExistence type="predicted"/>
<comment type="caution">
    <text evidence="1">The sequence shown here is derived from an EMBL/GenBank/DDBJ whole genome shotgun (WGS) entry which is preliminary data.</text>
</comment>
<reference evidence="1 2" key="1">
    <citation type="journal article" date="2019" name="Nat. Med.">
        <title>A library of human gut bacterial isolates paired with longitudinal multiomics data enables mechanistic microbiome research.</title>
        <authorList>
            <person name="Poyet M."/>
            <person name="Groussin M."/>
            <person name="Gibbons S.M."/>
            <person name="Avila-Pacheco J."/>
            <person name="Jiang X."/>
            <person name="Kearney S.M."/>
            <person name="Perrotta A.R."/>
            <person name="Berdy B."/>
            <person name="Zhao S."/>
            <person name="Lieberman T.D."/>
            <person name="Swanson P.K."/>
            <person name="Smith M."/>
            <person name="Roesemann S."/>
            <person name="Alexander J.E."/>
            <person name="Rich S.A."/>
            <person name="Livny J."/>
            <person name="Vlamakis H."/>
            <person name="Clish C."/>
            <person name="Bullock K."/>
            <person name="Deik A."/>
            <person name="Scott J."/>
            <person name="Pierce K.A."/>
            <person name="Xavier R.J."/>
            <person name="Alm E.J."/>
        </authorList>
    </citation>
    <scope>NUCLEOTIDE SEQUENCE [LARGE SCALE GENOMIC DNA]</scope>
    <source>
        <strain evidence="1 2">BIOML-A73</strain>
    </source>
</reference>
<protein>
    <submittedName>
        <fullName evidence="1">Permease</fullName>
    </submittedName>
</protein>
<dbReference type="Proteomes" id="UP000474077">
    <property type="component" value="Unassembled WGS sequence"/>
</dbReference>
<dbReference type="EMBL" id="WDER01000045">
    <property type="protein sequence ID" value="KAB6080956.1"/>
    <property type="molecule type" value="Genomic_DNA"/>
</dbReference>
<gene>
    <name evidence="1" type="ORF">GA560_15380</name>
</gene>
<dbReference type="AlphaFoldDB" id="A0A4Q5D9R7"/>
<evidence type="ECO:0000313" key="1">
    <source>
        <dbReference type="EMBL" id="KAB6080956.1"/>
    </source>
</evidence>